<gene>
    <name evidence="3" type="ordered locus">Mchl_0096</name>
</gene>
<evidence type="ECO:0000313" key="4">
    <source>
        <dbReference type="Proteomes" id="UP000002385"/>
    </source>
</evidence>
<dbReference type="PROSITE" id="PS50112">
    <property type="entry name" value="PAS"/>
    <property type="match status" value="1"/>
</dbReference>
<reference evidence="4" key="1">
    <citation type="submission" date="2008-12" db="EMBL/GenBank/DDBJ databases">
        <title>Complete sequence of chromosome of Methylobacterium chloromethanicum CM4.</title>
        <authorList>
            <consortium name="US DOE Joint Genome Institute"/>
            <person name="Lucas S."/>
            <person name="Copeland A."/>
            <person name="Lapidus A."/>
            <person name="Glavina del Rio T."/>
            <person name="Dalin E."/>
            <person name="Tice H."/>
            <person name="Bruce D."/>
            <person name="Goodwin L."/>
            <person name="Pitluck S."/>
            <person name="Chertkov O."/>
            <person name="Brettin T."/>
            <person name="Detter J.C."/>
            <person name="Han C."/>
            <person name="Larimer F."/>
            <person name="Land M."/>
            <person name="Hauser L."/>
            <person name="Kyrpides N."/>
            <person name="Mikhailova N."/>
            <person name="Marx C."/>
            <person name="Richardson P."/>
        </authorList>
    </citation>
    <scope>NUCLEOTIDE SEQUENCE [LARGE SCALE GENOMIC DNA]</scope>
    <source>
        <strain evidence="4">CM4 / NCIMB 13688</strain>
    </source>
</reference>
<dbReference type="HOGENOM" id="CLU_1600768_0_0_5"/>
<dbReference type="Gene3D" id="3.30.450.20">
    <property type="entry name" value="PAS domain"/>
    <property type="match status" value="1"/>
</dbReference>
<name>B7L1F6_METC4</name>
<protein>
    <recommendedName>
        <fullName evidence="2">PAS domain-containing protein</fullName>
    </recommendedName>
</protein>
<accession>B7L1F6</accession>
<dbReference type="EMBL" id="CP001298">
    <property type="protein sequence ID" value="ACK81050.1"/>
    <property type="molecule type" value="Genomic_DNA"/>
</dbReference>
<dbReference type="InterPro" id="IPR035965">
    <property type="entry name" value="PAS-like_dom_sf"/>
</dbReference>
<feature type="region of interest" description="Disordered" evidence="1">
    <location>
        <begin position="144"/>
        <end position="166"/>
    </location>
</feature>
<reference evidence="3 4" key="2">
    <citation type="journal article" date="2012" name="J. Bacteriol.">
        <title>Complete genome sequences of six strains of the genus Methylobacterium.</title>
        <authorList>
            <person name="Marx C.J."/>
            <person name="Bringel F."/>
            <person name="Chistoserdova L."/>
            <person name="Moulin L."/>
            <person name="Farhan Ul Haque M."/>
            <person name="Fleischman D.E."/>
            <person name="Gruffaz C."/>
            <person name="Jourand P."/>
            <person name="Knief C."/>
            <person name="Lee M.C."/>
            <person name="Muller E.E."/>
            <person name="Nadalig T."/>
            <person name="Peyraud R."/>
            <person name="Roselli S."/>
            <person name="Russ L."/>
            <person name="Goodwin L.A."/>
            <person name="Ivanova N."/>
            <person name="Kyrpides N."/>
            <person name="Lajus A."/>
            <person name="Land M.L."/>
            <person name="Medigue C."/>
            <person name="Mikhailova N."/>
            <person name="Nolan M."/>
            <person name="Woyke T."/>
            <person name="Stolyar S."/>
            <person name="Vorholt J.A."/>
            <person name="Vuilleumier S."/>
        </authorList>
    </citation>
    <scope>NUCLEOTIDE SEQUENCE [LARGE SCALE GENOMIC DNA]</scope>
    <source>
        <strain evidence="4">CM4 / NCIMB 13688</strain>
    </source>
</reference>
<dbReference type="AlphaFoldDB" id="B7L1F6"/>
<evidence type="ECO:0000259" key="2">
    <source>
        <dbReference type="PROSITE" id="PS50112"/>
    </source>
</evidence>
<dbReference type="Proteomes" id="UP000002385">
    <property type="component" value="Chromosome"/>
</dbReference>
<dbReference type="RefSeq" id="WP_012605264.1">
    <property type="nucleotide sequence ID" value="NC_011757.1"/>
</dbReference>
<dbReference type="KEGG" id="mch:Mchl_0096"/>
<dbReference type="SUPFAM" id="SSF55785">
    <property type="entry name" value="PYP-like sensor domain (PAS domain)"/>
    <property type="match status" value="1"/>
</dbReference>
<sequence>MFIDECDLSPPDRGWNYEPSRAELLQRISAPLYTTDAEGWLTYYNDAAAKLWGRHPVIGEERWCGSWRIYDTDGKLLAREHWPLAVAFQQGSAVHGLQAVLEQPDGTRVPVMPHPTLLRDRSGIVVAGSNILLEIRQPSALRDRCRGSTSSEPAAGRMLERTLTFS</sequence>
<feature type="domain" description="PAS" evidence="2">
    <location>
        <begin position="17"/>
        <end position="53"/>
    </location>
</feature>
<evidence type="ECO:0000256" key="1">
    <source>
        <dbReference type="SAM" id="MobiDB-lite"/>
    </source>
</evidence>
<organism evidence="3 4">
    <name type="scientific">Methylorubrum extorquens (strain CM4 / NCIMB 13688)</name>
    <name type="common">Methylobacterium extorquens</name>
    <dbReference type="NCBI Taxonomy" id="440085"/>
    <lineage>
        <taxon>Bacteria</taxon>
        <taxon>Pseudomonadati</taxon>
        <taxon>Pseudomonadota</taxon>
        <taxon>Alphaproteobacteria</taxon>
        <taxon>Hyphomicrobiales</taxon>
        <taxon>Methylobacteriaceae</taxon>
        <taxon>Methylorubrum</taxon>
    </lineage>
</organism>
<proteinExistence type="predicted"/>
<dbReference type="InterPro" id="IPR000014">
    <property type="entry name" value="PAS"/>
</dbReference>
<evidence type="ECO:0000313" key="3">
    <source>
        <dbReference type="EMBL" id="ACK81050.1"/>
    </source>
</evidence>